<organism evidence="1 2">
    <name type="scientific">Pleuronectes platessa</name>
    <name type="common">European plaice</name>
    <dbReference type="NCBI Taxonomy" id="8262"/>
    <lineage>
        <taxon>Eukaryota</taxon>
        <taxon>Metazoa</taxon>
        <taxon>Chordata</taxon>
        <taxon>Craniata</taxon>
        <taxon>Vertebrata</taxon>
        <taxon>Euteleostomi</taxon>
        <taxon>Actinopterygii</taxon>
        <taxon>Neopterygii</taxon>
        <taxon>Teleostei</taxon>
        <taxon>Neoteleostei</taxon>
        <taxon>Acanthomorphata</taxon>
        <taxon>Carangaria</taxon>
        <taxon>Pleuronectiformes</taxon>
        <taxon>Pleuronectoidei</taxon>
        <taxon>Pleuronectidae</taxon>
        <taxon>Pleuronectes</taxon>
    </lineage>
</organism>
<reference evidence="1" key="1">
    <citation type="submission" date="2020-03" db="EMBL/GenBank/DDBJ databases">
        <authorList>
            <person name="Weist P."/>
        </authorList>
    </citation>
    <scope>NUCLEOTIDE SEQUENCE</scope>
</reference>
<gene>
    <name evidence="1" type="ORF">PLEPLA_LOCUS18438</name>
</gene>
<dbReference type="EMBL" id="CADEAL010001233">
    <property type="protein sequence ID" value="CAB1430456.1"/>
    <property type="molecule type" value="Genomic_DNA"/>
</dbReference>
<accession>A0A9N7YM81</accession>
<dbReference type="Proteomes" id="UP001153269">
    <property type="component" value="Unassembled WGS sequence"/>
</dbReference>
<keyword evidence="2" id="KW-1185">Reference proteome</keyword>
<sequence>MQPLHNNVAYPASTCKWMTDEPPPLTAESGCDLEEPGDSSAAVGGSLSISLGFQSGLHHLPLSVTSSLEKLFLGFLVSGGSKPSFGFTSVSLSICSVTPLPAPPSLRLGHANVPQKDTVPSCAQLLCCRLGAQILFLITNLPFELVAFTGKSLGEDIPMQAICL</sequence>
<protein>
    <submittedName>
        <fullName evidence="1">Uncharacterized protein</fullName>
    </submittedName>
</protein>
<name>A0A9N7YM81_PLEPL</name>
<comment type="caution">
    <text evidence="1">The sequence shown here is derived from an EMBL/GenBank/DDBJ whole genome shotgun (WGS) entry which is preliminary data.</text>
</comment>
<dbReference type="AlphaFoldDB" id="A0A9N7YM81"/>
<proteinExistence type="predicted"/>
<evidence type="ECO:0000313" key="2">
    <source>
        <dbReference type="Proteomes" id="UP001153269"/>
    </source>
</evidence>
<evidence type="ECO:0000313" key="1">
    <source>
        <dbReference type="EMBL" id="CAB1430456.1"/>
    </source>
</evidence>